<protein>
    <submittedName>
        <fullName evidence="2">CARL2 protein</fullName>
    </submittedName>
</protein>
<evidence type="ECO:0000256" key="1">
    <source>
        <dbReference type="SAM" id="MobiDB-lite"/>
    </source>
</evidence>
<evidence type="ECO:0000313" key="2">
    <source>
        <dbReference type="EMBL" id="NXD74454.1"/>
    </source>
</evidence>
<gene>
    <name evidence="2" type="primary">Carmil2_1</name>
    <name evidence="2" type="ORF">EOLROS_R15137</name>
</gene>
<feature type="non-terminal residue" evidence="2">
    <location>
        <position position="374"/>
    </location>
</feature>
<feature type="non-terminal residue" evidence="2">
    <location>
        <position position="1"/>
    </location>
</feature>
<dbReference type="AlphaFoldDB" id="A0A851Y4I9"/>
<comment type="caution">
    <text evidence="2">The sequence shown here is derived from an EMBL/GenBank/DDBJ whole genome shotgun (WGS) entry which is preliminary data.</text>
</comment>
<name>A0A851Y4I9_EOLRO</name>
<feature type="region of interest" description="Disordered" evidence="1">
    <location>
        <begin position="1"/>
        <end position="54"/>
    </location>
</feature>
<reference evidence="2" key="1">
    <citation type="submission" date="2019-09" db="EMBL/GenBank/DDBJ databases">
        <title>Bird 10,000 Genomes (B10K) Project - Family phase.</title>
        <authorList>
            <person name="Zhang G."/>
        </authorList>
    </citation>
    <scope>NUCLEOTIDE SEQUENCE</scope>
    <source>
        <strain evidence="2">B10K-DU-025-06</strain>
        <tissue evidence="2">Mixed tissue sample</tissue>
    </source>
</reference>
<feature type="compositionally biased region" description="Polar residues" evidence="1">
    <location>
        <begin position="344"/>
        <end position="358"/>
    </location>
</feature>
<evidence type="ECO:0000313" key="3">
    <source>
        <dbReference type="Proteomes" id="UP000637704"/>
    </source>
</evidence>
<dbReference type="EMBL" id="WBNI01006164">
    <property type="protein sequence ID" value="NXD74454.1"/>
    <property type="molecule type" value="Genomic_DNA"/>
</dbReference>
<dbReference type="Proteomes" id="UP000637704">
    <property type="component" value="Unassembled WGS sequence"/>
</dbReference>
<feature type="region of interest" description="Disordered" evidence="1">
    <location>
        <begin position="109"/>
        <end position="158"/>
    </location>
</feature>
<feature type="region of interest" description="Disordered" evidence="1">
    <location>
        <begin position="336"/>
        <end position="374"/>
    </location>
</feature>
<feature type="compositionally biased region" description="Basic and acidic residues" evidence="1">
    <location>
        <begin position="11"/>
        <end position="37"/>
    </location>
</feature>
<accession>A0A851Y4I9</accession>
<proteinExistence type="predicted"/>
<feature type="compositionally biased region" description="Low complexity" evidence="1">
    <location>
        <begin position="130"/>
        <end position="140"/>
    </location>
</feature>
<feature type="compositionally biased region" description="Basic and acidic residues" evidence="1">
    <location>
        <begin position="113"/>
        <end position="129"/>
    </location>
</feature>
<sequence length="374" mass="40500">MLSDILGEPSKAGEEGKLLSKLEEGELAAEHRAEPEHCQTPGSAHRIRPKYSREGKSQSLILLLSGEDEDALGVRQDKKRQLEKSEGELPGSFEHCMQVMLHHISITKGPAAEGKKQQSEDSEIKKAGSDGDIVDSSSDSPLSLKAHTHSVSTDAPFRSPATVVEPWPVWKSLGKLLPAEAQGTSSHQPWHSFVLADPSMVSEPRAWEGWSSSLPQLGQSMLAALPRRVSHGGELGASSPLPTPPYAEDNRLMLWLAAPQGTSHGAVSIHEKQLREPECPAELGGTIPLCLWWSPMLRWRTKHKSLLEPKGKPRMSLDAAGAMLQDWPCAGLEEPQVGAGTARKQPQTLAQTVGNAQDSAAVDQRPGSQPWNSE</sequence>
<keyword evidence="3" id="KW-1185">Reference proteome</keyword>
<organism evidence="2 3">
    <name type="scientific">Eolophus roseicapilla</name>
    <name type="common">Galah cockatoo</name>
    <name type="synonym">Cacatua roseicapilla</name>
    <dbReference type="NCBI Taxonomy" id="176039"/>
    <lineage>
        <taxon>Eukaryota</taxon>
        <taxon>Metazoa</taxon>
        <taxon>Chordata</taxon>
        <taxon>Craniata</taxon>
        <taxon>Vertebrata</taxon>
        <taxon>Euteleostomi</taxon>
        <taxon>Archelosauria</taxon>
        <taxon>Archosauria</taxon>
        <taxon>Dinosauria</taxon>
        <taxon>Saurischia</taxon>
        <taxon>Theropoda</taxon>
        <taxon>Coelurosauria</taxon>
        <taxon>Aves</taxon>
        <taxon>Neognathae</taxon>
        <taxon>Neoaves</taxon>
        <taxon>Telluraves</taxon>
        <taxon>Australaves</taxon>
        <taxon>Psittaciformes</taxon>
        <taxon>Cacatuidae</taxon>
        <taxon>Eolophus</taxon>
    </lineage>
</organism>